<gene>
    <name evidence="6" type="ORF">GCM10011361_17780</name>
</gene>
<feature type="short sequence motif" description="GXSXG" evidence="4">
    <location>
        <begin position="37"/>
        <end position="41"/>
    </location>
</feature>
<feature type="active site" description="Nucleophile" evidence="4">
    <location>
        <position position="39"/>
    </location>
</feature>
<accession>A0ABQ1R153</accession>
<feature type="active site" description="Proton acceptor" evidence="4">
    <location>
        <position position="151"/>
    </location>
</feature>
<proteinExistence type="predicted"/>
<dbReference type="PANTHER" id="PTHR14226:SF76">
    <property type="entry name" value="NTE FAMILY PROTEIN RSSA"/>
    <property type="match status" value="1"/>
</dbReference>
<dbReference type="Gene3D" id="3.40.1090.10">
    <property type="entry name" value="Cytosolic phospholipase A2 catalytic domain"/>
    <property type="match status" value="1"/>
</dbReference>
<organism evidence="6 7">
    <name type="scientific">Muriicola marianensis</name>
    <dbReference type="NCBI Taxonomy" id="1324801"/>
    <lineage>
        <taxon>Bacteria</taxon>
        <taxon>Pseudomonadati</taxon>
        <taxon>Bacteroidota</taxon>
        <taxon>Flavobacteriia</taxon>
        <taxon>Flavobacteriales</taxon>
        <taxon>Flavobacteriaceae</taxon>
        <taxon>Muriicola</taxon>
    </lineage>
</organism>
<dbReference type="RefSeq" id="WP_188370323.1">
    <property type="nucleotide sequence ID" value="NZ_BMFH01000001.1"/>
</dbReference>
<dbReference type="PANTHER" id="PTHR14226">
    <property type="entry name" value="NEUROPATHY TARGET ESTERASE/SWISS CHEESE D.MELANOGASTER"/>
    <property type="match status" value="1"/>
</dbReference>
<evidence type="ECO:0000256" key="3">
    <source>
        <dbReference type="ARBA" id="ARBA00023098"/>
    </source>
</evidence>
<keyword evidence="7" id="KW-1185">Reference proteome</keyword>
<evidence type="ECO:0000256" key="2">
    <source>
        <dbReference type="ARBA" id="ARBA00022963"/>
    </source>
</evidence>
<evidence type="ECO:0000256" key="4">
    <source>
        <dbReference type="PROSITE-ProRule" id="PRU01161"/>
    </source>
</evidence>
<name>A0ABQ1R153_9FLAO</name>
<dbReference type="InterPro" id="IPR050301">
    <property type="entry name" value="NTE"/>
</dbReference>
<evidence type="ECO:0000313" key="6">
    <source>
        <dbReference type="EMBL" id="GGD51499.1"/>
    </source>
</evidence>
<dbReference type="Pfam" id="PF01734">
    <property type="entry name" value="Patatin"/>
    <property type="match status" value="1"/>
</dbReference>
<dbReference type="CDD" id="cd07205">
    <property type="entry name" value="Pat_PNPLA6_PNPLA7_NTE1_like"/>
    <property type="match status" value="1"/>
</dbReference>
<comment type="caution">
    <text evidence="6">The sequence shown here is derived from an EMBL/GenBank/DDBJ whole genome shotgun (WGS) entry which is preliminary data.</text>
</comment>
<feature type="domain" description="PNPLA" evidence="5">
    <location>
        <begin position="6"/>
        <end position="164"/>
    </location>
</feature>
<dbReference type="PROSITE" id="PS51635">
    <property type="entry name" value="PNPLA"/>
    <property type="match status" value="1"/>
</dbReference>
<dbReference type="Proteomes" id="UP000625780">
    <property type="component" value="Unassembled WGS sequence"/>
</dbReference>
<evidence type="ECO:0000259" key="5">
    <source>
        <dbReference type="PROSITE" id="PS51635"/>
    </source>
</evidence>
<dbReference type="SUPFAM" id="SSF52151">
    <property type="entry name" value="FabD/lysophospholipase-like"/>
    <property type="match status" value="1"/>
</dbReference>
<keyword evidence="1 4" id="KW-0378">Hydrolase</keyword>
<evidence type="ECO:0000256" key="1">
    <source>
        <dbReference type="ARBA" id="ARBA00022801"/>
    </source>
</evidence>
<keyword evidence="2 4" id="KW-0442">Lipid degradation</keyword>
<dbReference type="InterPro" id="IPR016035">
    <property type="entry name" value="Acyl_Trfase/lysoPLipase"/>
</dbReference>
<dbReference type="InterPro" id="IPR002641">
    <property type="entry name" value="PNPLA_dom"/>
</dbReference>
<protein>
    <submittedName>
        <fullName evidence="6">Patatin</fullName>
    </submittedName>
</protein>
<evidence type="ECO:0000313" key="7">
    <source>
        <dbReference type="Proteomes" id="UP000625780"/>
    </source>
</evidence>
<keyword evidence="3 4" id="KW-0443">Lipid metabolism</keyword>
<feature type="short sequence motif" description="DGA/G" evidence="4">
    <location>
        <begin position="151"/>
        <end position="153"/>
    </location>
</feature>
<reference evidence="7" key="1">
    <citation type="journal article" date="2019" name="Int. J. Syst. Evol. Microbiol.">
        <title>The Global Catalogue of Microorganisms (GCM) 10K type strain sequencing project: providing services to taxonomists for standard genome sequencing and annotation.</title>
        <authorList>
            <consortium name="The Broad Institute Genomics Platform"/>
            <consortium name="The Broad Institute Genome Sequencing Center for Infectious Disease"/>
            <person name="Wu L."/>
            <person name="Ma J."/>
        </authorList>
    </citation>
    <scope>NUCLEOTIDE SEQUENCE [LARGE SCALE GENOMIC DNA]</scope>
    <source>
        <strain evidence="7">CGMCC 1.12606</strain>
    </source>
</reference>
<comment type="caution">
    <text evidence="4">Lacks conserved residue(s) required for the propagation of feature annotation.</text>
</comment>
<dbReference type="EMBL" id="BMFH01000001">
    <property type="protein sequence ID" value="GGD51499.1"/>
    <property type="molecule type" value="Genomic_DNA"/>
</dbReference>
<sequence>MKKIGLALGGGAVLGAAHIGVLKALKEKEINVQFISGTSIGAFVAALYAFGKDWEEINEISCKLKWMDISSISLSRYSLLSNEKFGDLLVEHIGDKRIEEADIPLAIIATDAGKGEKVVLREGPVAQAVMASTCIPGLFKPVKIGGRMLLDGGIVENVPIKTLREIGAEYVIGVDLNAQHEYQEPQNILDVLLNSFHFIMQQSAKFQTQNADLLIKPDLSGFDRADTSQIEELIQKGYEDGIEILEERDLNLKTNWFAEQWGRLRTKLGL</sequence>